<evidence type="ECO:0000313" key="1">
    <source>
        <dbReference type="EnsemblMetazoa" id="SMAR014065-PA"/>
    </source>
</evidence>
<reference evidence="2" key="1">
    <citation type="submission" date="2011-05" db="EMBL/GenBank/DDBJ databases">
        <authorList>
            <person name="Richards S.R."/>
            <person name="Qu J."/>
            <person name="Jiang H."/>
            <person name="Jhangiani S.N."/>
            <person name="Agravi P."/>
            <person name="Goodspeed R."/>
            <person name="Gross S."/>
            <person name="Mandapat C."/>
            <person name="Jackson L."/>
            <person name="Mathew T."/>
            <person name="Pu L."/>
            <person name="Thornton R."/>
            <person name="Saada N."/>
            <person name="Wilczek-Boney K.B."/>
            <person name="Lee S."/>
            <person name="Kovar C."/>
            <person name="Wu Y."/>
            <person name="Scherer S.E."/>
            <person name="Worley K.C."/>
            <person name="Muzny D.M."/>
            <person name="Gibbs R."/>
        </authorList>
    </citation>
    <scope>NUCLEOTIDE SEQUENCE</scope>
    <source>
        <strain evidence="2">Brora</strain>
    </source>
</reference>
<keyword evidence="2" id="KW-1185">Reference proteome</keyword>
<dbReference type="Proteomes" id="UP000014500">
    <property type="component" value="Unassembled WGS sequence"/>
</dbReference>
<evidence type="ECO:0000313" key="2">
    <source>
        <dbReference type="Proteomes" id="UP000014500"/>
    </source>
</evidence>
<name>T1JJN5_STRMM</name>
<dbReference type="AlphaFoldDB" id="T1JJN5"/>
<organism evidence="1 2">
    <name type="scientific">Strigamia maritima</name>
    <name type="common">European centipede</name>
    <name type="synonym">Geophilus maritimus</name>
    <dbReference type="NCBI Taxonomy" id="126957"/>
    <lineage>
        <taxon>Eukaryota</taxon>
        <taxon>Metazoa</taxon>
        <taxon>Ecdysozoa</taxon>
        <taxon>Arthropoda</taxon>
        <taxon>Myriapoda</taxon>
        <taxon>Chilopoda</taxon>
        <taxon>Pleurostigmophora</taxon>
        <taxon>Geophilomorpha</taxon>
        <taxon>Linotaeniidae</taxon>
        <taxon>Strigamia</taxon>
    </lineage>
</organism>
<dbReference type="EMBL" id="JH432001">
    <property type="status" value="NOT_ANNOTATED_CDS"/>
    <property type="molecule type" value="Genomic_DNA"/>
</dbReference>
<reference evidence="1" key="2">
    <citation type="submission" date="2015-02" db="UniProtKB">
        <authorList>
            <consortium name="EnsemblMetazoa"/>
        </authorList>
    </citation>
    <scope>IDENTIFICATION</scope>
</reference>
<dbReference type="EnsemblMetazoa" id="SMAR014065-RA">
    <property type="protein sequence ID" value="SMAR014065-PA"/>
    <property type="gene ID" value="SMAR014065"/>
</dbReference>
<sequence>MDVGSRDQRGETNCFASCKSNPGNERCLQEGVRERRLLFIHDHDGMEGVYLGCNRQRFESLSNEGARITCARSALGNKLKRKALKCGRARIQVKSDAENVYRYRFLILTSWGFHRQGFCQAGFSAVLTPI</sequence>
<accession>T1JJN5</accession>
<proteinExistence type="predicted"/>
<dbReference type="HOGENOM" id="CLU_1940758_0_0_1"/>
<protein>
    <submittedName>
        <fullName evidence="1">Uncharacterized protein</fullName>
    </submittedName>
</protein>